<dbReference type="Proteomes" id="UP000748531">
    <property type="component" value="Unassembled WGS sequence"/>
</dbReference>
<feature type="compositionally biased region" description="Polar residues" evidence="1">
    <location>
        <begin position="116"/>
        <end position="146"/>
    </location>
</feature>
<dbReference type="EMBL" id="LUCH01003385">
    <property type="protein sequence ID" value="KAF5400205.1"/>
    <property type="molecule type" value="Genomic_DNA"/>
</dbReference>
<gene>
    <name evidence="2" type="ORF">PHET_06544</name>
</gene>
<feature type="region of interest" description="Disordered" evidence="1">
    <location>
        <begin position="116"/>
        <end position="152"/>
    </location>
</feature>
<proteinExistence type="predicted"/>
<dbReference type="AlphaFoldDB" id="A0A8J4SYV5"/>
<reference evidence="2" key="1">
    <citation type="submission" date="2019-05" db="EMBL/GenBank/DDBJ databases">
        <title>Annotation for the trematode Paragonimus heterotremus.</title>
        <authorList>
            <person name="Choi Y.-J."/>
        </authorList>
    </citation>
    <scope>NUCLEOTIDE SEQUENCE</scope>
    <source>
        <strain evidence="2">LC</strain>
    </source>
</reference>
<protein>
    <submittedName>
        <fullName evidence="2">Uncharacterized protein</fullName>
    </submittedName>
</protein>
<organism evidence="2 3">
    <name type="scientific">Paragonimus heterotremus</name>
    <dbReference type="NCBI Taxonomy" id="100268"/>
    <lineage>
        <taxon>Eukaryota</taxon>
        <taxon>Metazoa</taxon>
        <taxon>Spiralia</taxon>
        <taxon>Lophotrochozoa</taxon>
        <taxon>Platyhelminthes</taxon>
        <taxon>Trematoda</taxon>
        <taxon>Digenea</taxon>
        <taxon>Plagiorchiida</taxon>
        <taxon>Troglotremata</taxon>
        <taxon>Troglotrematidae</taxon>
        <taxon>Paragonimus</taxon>
    </lineage>
</organism>
<keyword evidence="3" id="KW-1185">Reference proteome</keyword>
<evidence type="ECO:0000256" key="1">
    <source>
        <dbReference type="SAM" id="MobiDB-lite"/>
    </source>
</evidence>
<dbReference type="OrthoDB" id="376357at2759"/>
<evidence type="ECO:0000313" key="3">
    <source>
        <dbReference type="Proteomes" id="UP000748531"/>
    </source>
</evidence>
<evidence type="ECO:0000313" key="2">
    <source>
        <dbReference type="EMBL" id="KAF5400205.1"/>
    </source>
</evidence>
<sequence length="152" mass="17277">MLKAFRTSRRSSLPHFQYDIPSGRLCRKSTTDMRRSTHHSDLLPVVDKAELLRCSHCYRTFQPEIATKHVEHCSRKASEKDGYVSNSLGQTVISGCSPTLIRTRQYVNTVLQRTVNNRNGAGSNSKTKNFIERQTPNSNGTKSAQSYYPVRQ</sequence>
<accession>A0A8J4SYV5</accession>
<name>A0A8J4SYV5_9TREM</name>
<comment type="caution">
    <text evidence="2">The sequence shown here is derived from an EMBL/GenBank/DDBJ whole genome shotgun (WGS) entry which is preliminary data.</text>
</comment>